<dbReference type="InterPro" id="IPR036909">
    <property type="entry name" value="Cyt_c-like_dom_sf"/>
</dbReference>
<keyword evidence="2" id="KW-0732">Signal</keyword>
<dbReference type="EMBL" id="LN829119">
    <property type="protein sequence ID" value="CPR21889.1"/>
    <property type="molecule type" value="Genomic_DNA"/>
</dbReference>
<evidence type="ECO:0000256" key="2">
    <source>
        <dbReference type="SAM" id="SignalP"/>
    </source>
</evidence>
<dbReference type="SUPFAM" id="SSF46626">
    <property type="entry name" value="Cytochrome c"/>
    <property type="match status" value="1"/>
</dbReference>
<evidence type="ECO:0000256" key="1">
    <source>
        <dbReference type="SAM" id="MobiDB-lite"/>
    </source>
</evidence>
<dbReference type="AlphaFoldDB" id="A0A0D6JIU2"/>
<evidence type="ECO:0000313" key="5">
    <source>
        <dbReference type="Proteomes" id="UP000033187"/>
    </source>
</evidence>
<reference evidence="5" key="1">
    <citation type="submission" date="2015-02" db="EMBL/GenBank/DDBJ databases">
        <authorList>
            <person name="Chooi Y.-H."/>
        </authorList>
    </citation>
    <scope>NUCLEOTIDE SEQUENCE [LARGE SCALE GENOMIC DNA]</scope>
    <source>
        <strain evidence="5">strain Y</strain>
    </source>
</reference>
<feature type="chain" id="PRO_5002306412" description="DUF4384 domain-containing protein" evidence="2">
    <location>
        <begin position="36"/>
        <end position="752"/>
    </location>
</feature>
<dbReference type="GO" id="GO:0009055">
    <property type="term" value="F:electron transfer activity"/>
    <property type="evidence" value="ECO:0007669"/>
    <property type="project" value="InterPro"/>
</dbReference>
<accession>A0A0D6JIU2</accession>
<feature type="signal peptide" evidence="2">
    <location>
        <begin position="1"/>
        <end position="35"/>
    </location>
</feature>
<feature type="region of interest" description="Disordered" evidence="1">
    <location>
        <begin position="709"/>
        <end position="744"/>
    </location>
</feature>
<feature type="domain" description="DUF4384" evidence="3">
    <location>
        <begin position="594"/>
        <end position="668"/>
    </location>
</feature>
<sequence>MREGGGSLVPGAQRRKWLAVAVLVALGCLVVPCQAQDQDPPAVLAPSAASDAVRAYKVLDQHCARCHQTGRLKRSVAAGDLGNVLDLDALARRADLVRPGYPDASSLFTVMQTRHMPNDVTNGFGDLKEPSVEEIAAVRTWIAGLRAVSRCVWGVTDTEDVDALIRADQQGADPETARFRRYVQLSHLGTSCGGKSQLDAYRQALVKLLNSVSRAPKPLRPDNVDIRGSFIAFDVRNLGWSPDEWEAIAKQTPEATRPNLGSDILESSGSRQPLLRADWLAYALSEPGNYYARLRIPVRERNFDAWLGFTGNIDLAQTRVAGVAQSAVTGAARTFLRRADKDGRVLWEAFDFVPGTGEQSDALTNLSNRLSRGAGDDVAEGAEQSRLLFQLPNGFFGSAVFSADGTRRDEAKEIGTESHVSELAGRATGGGLGCFVCHQPVLLPFQDDLRGIAMEEVSQSGGGANHLVSQAELDALLANDANAQTIVLRSAGIGPDLTIDGLEPIHALVLNYLRALDIRRVAREMGRSVQQISQTLEKLDGDLAPAARRLRQGVITRAEFDWLASELVEDTDQRQSIRPHADDLRLSLWSDKPSYKAGEAAYFFASSTQDCHLTLISVDAKGLATVLFPNDFNPDNLLKARQRLRVPGPADEFRFRLRTVGEEMIVGICMAGGRTSPPGVFHDFERQRFTSLGDWEAFLRDELAADSKERAGGGTVQRAKLVSGRKRRDTVPARSDPTPLPQARDAIVIKID</sequence>
<organism evidence="4 5">
    <name type="scientific">Candidatus Filomicrobium marinum</name>
    <dbReference type="NCBI Taxonomy" id="1608628"/>
    <lineage>
        <taxon>Bacteria</taxon>
        <taxon>Pseudomonadati</taxon>
        <taxon>Pseudomonadota</taxon>
        <taxon>Alphaproteobacteria</taxon>
        <taxon>Hyphomicrobiales</taxon>
        <taxon>Hyphomicrobiaceae</taxon>
        <taxon>Filomicrobium</taxon>
    </lineage>
</organism>
<proteinExistence type="predicted"/>
<evidence type="ECO:0000313" key="4">
    <source>
        <dbReference type="EMBL" id="CPR21889.1"/>
    </source>
</evidence>
<protein>
    <recommendedName>
        <fullName evidence="3">DUF4384 domain-containing protein</fullName>
    </recommendedName>
</protein>
<name>A0A0D6JIU2_9HYPH</name>
<dbReference type="Proteomes" id="UP000033187">
    <property type="component" value="Chromosome 1"/>
</dbReference>
<dbReference type="Pfam" id="PF14326">
    <property type="entry name" value="DUF4384"/>
    <property type="match status" value="1"/>
</dbReference>
<dbReference type="PROSITE" id="PS51257">
    <property type="entry name" value="PROKAR_LIPOPROTEIN"/>
    <property type="match status" value="1"/>
</dbReference>
<keyword evidence="5" id="KW-1185">Reference proteome</keyword>
<dbReference type="InterPro" id="IPR025493">
    <property type="entry name" value="DUF4384"/>
</dbReference>
<gene>
    <name evidence="4" type="ORF">YBN1229_v1_3322</name>
</gene>
<dbReference type="GO" id="GO:0020037">
    <property type="term" value="F:heme binding"/>
    <property type="evidence" value="ECO:0007669"/>
    <property type="project" value="InterPro"/>
</dbReference>
<evidence type="ECO:0000259" key="3">
    <source>
        <dbReference type="Pfam" id="PF14326"/>
    </source>
</evidence>
<dbReference type="KEGG" id="fiy:BN1229_v1_3322"/>